<gene>
    <name evidence="2" type="ORF">NP493_1853g00001</name>
</gene>
<dbReference type="Gene3D" id="3.30.230.70">
    <property type="entry name" value="GHMP Kinase, N-terminal domain"/>
    <property type="match status" value="1"/>
</dbReference>
<dbReference type="InterPro" id="IPR027408">
    <property type="entry name" value="PNPase/RNase_PH_dom_sf"/>
</dbReference>
<feature type="compositionally biased region" description="Polar residues" evidence="1">
    <location>
        <begin position="157"/>
        <end position="168"/>
    </location>
</feature>
<dbReference type="Proteomes" id="UP001209878">
    <property type="component" value="Unassembled WGS sequence"/>
</dbReference>
<accession>A0AAD9JRT5</accession>
<evidence type="ECO:0000313" key="3">
    <source>
        <dbReference type="Proteomes" id="UP001209878"/>
    </source>
</evidence>
<evidence type="ECO:0000313" key="2">
    <source>
        <dbReference type="EMBL" id="KAK2157761.1"/>
    </source>
</evidence>
<reference evidence="2" key="1">
    <citation type="journal article" date="2023" name="Mol. Biol. Evol.">
        <title>Third-Generation Sequencing Reveals the Adaptive Role of the Epigenome in Three Deep-Sea Polychaetes.</title>
        <authorList>
            <person name="Perez M."/>
            <person name="Aroh O."/>
            <person name="Sun Y."/>
            <person name="Lan Y."/>
            <person name="Juniper S.K."/>
            <person name="Young C.R."/>
            <person name="Angers B."/>
            <person name="Qian P.Y."/>
        </authorList>
    </citation>
    <scope>NUCLEOTIDE SEQUENCE</scope>
    <source>
        <strain evidence="2">R07B-5</strain>
    </source>
</reference>
<dbReference type="EMBL" id="JAODUO010001851">
    <property type="protein sequence ID" value="KAK2157761.1"/>
    <property type="molecule type" value="Genomic_DNA"/>
</dbReference>
<evidence type="ECO:0000256" key="1">
    <source>
        <dbReference type="SAM" id="MobiDB-lite"/>
    </source>
</evidence>
<name>A0AAD9JRT5_RIDPI</name>
<sequence>MRHATETGQVSRMVVRYGPREVTRREDFCVICEWKFPITKDQPEKCGSESSLLQNVLEPAILLDKFLKARMDVYVIVLQDDERNGKKHKDESDTSDGAITVGLTLSLRQKSASCEEREDDTGQPTRGMIIDCLHSKVQMSHSSFNGFMTRQMVTSGQVHDTHPSPNHTQVRKHKDESNTSDGAITVGLKLSLRQKSASCEEREDDTGQPTRGQVSPPLPKLWVSGPYGYQSSAVGGREEFAPCQFILIMFGSNQCDVPD</sequence>
<protein>
    <submittedName>
        <fullName evidence="2">Uncharacterized protein</fullName>
    </submittedName>
</protein>
<keyword evidence="3" id="KW-1185">Reference proteome</keyword>
<dbReference type="AlphaFoldDB" id="A0AAD9JRT5"/>
<feature type="region of interest" description="Disordered" evidence="1">
    <location>
        <begin position="157"/>
        <end position="219"/>
    </location>
</feature>
<organism evidence="2 3">
    <name type="scientific">Ridgeia piscesae</name>
    <name type="common">Tubeworm</name>
    <dbReference type="NCBI Taxonomy" id="27915"/>
    <lineage>
        <taxon>Eukaryota</taxon>
        <taxon>Metazoa</taxon>
        <taxon>Spiralia</taxon>
        <taxon>Lophotrochozoa</taxon>
        <taxon>Annelida</taxon>
        <taxon>Polychaeta</taxon>
        <taxon>Sedentaria</taxon>
        <taxon>Canalipalpata</taxon>
        <taxon>Sabellida</taxon>
        <taxon>Siboglinidae</taxon>
        <taxon>Ridgeia</taxon>
    </lineage>
</organism>
<comment type="caution">
    <text evidence="2">The sequence shown here is derived from an EMBL/GenBank/DDBJ whole genome shotgun (WGS) entry which is preliminary data.</text>
</comment>
<proteinExistence type="predicted"/>